<dbReference type="EMBL" id="CP073100">
    <property type="protein sequence ID" value="QUE49839.1"/>
    <property type="molecule type" value="Genomic_DNA"/>
</dbReference>
<dbReference type="Gene3D" id="3.40.50.300">
    <property type="entry name" value="P-loop containing nucleotide triphosphate hydrolases"/>
    <property type="match status" value="1"/>
</dbReference>
<dbReference type="Proteomes" id="UP000676169">
    <property type="component" value="Chromosome"/>
</dbReference>
<dbReference type="Pfam" id="PF00437">
    <property type="entry name" value="T2SSE"/>
    <property type="match status" value="1"/>
</dbReference>
<dbReference type="PANTHER" id="PTHR30486">
    <property type="entry name" value="TWITCHING MOTILITY PROTEIN PILT"/>
    <property type="match status" value="1"/>
</dbReference>
<feature type="domain" description="Bacterial type II secretion system protein E" evidence="2">
    <location>
        <begin position="116"/>
        <end position="282"/>
    </location>
</feature>
<evidence type="ECO:0000313" key="3">
    <source>
        <dbReference type="EMBL" id="QUE49839.1"/>
    </source>
</evidence>
<dbReference type="GO" id="GO:0005524">
    <property type="term" value="F:ATP binding"/>
    <property type="evidence" value="ECO:0007669"/>
    <property type="project" value="InterPro"/>
</dbReference>
<dbReference type="AlphaFoldDB" id="A0A975G678"/>
<reference evidence="3" key="1">
    <citation type="submission" date="2021-04" db="EMBL/GenBank/DDBJ databases">
        <title>Luteolibacter sp. 32A isolated from the skin of an Anderson's salamander (Ambystoma andersonii).</title>
        <authorList>
            <person name="Spergser J."/>
            <person name="Busse H.-J."/>
        </authorList>
    </citation>
    <scope>NUCLEOTIDE SEQUENCE</scope>
    <source>
        <strain evidence="3">32A</strain>
    </source>
</reference>
<protein>
    <submittedName>
        <fullName evidence="3">PilT/PilU family type 4a pilus ATPase</fullName>
    </submittedName>
</protein>
<dbReference type="Gene3D" id="3.30.450.90">
    <property type="match status" value="1"/>
</dbReference>
<evidence type="ECO:0000259" key="2">
    <source>
        <dbReference type="Pfam" id="PF00437"/>
    </source>
</evidence>
<dbReference type="GO" id="GO:0016887">
    <property type="term" value="F:ATP hydrolysis activity"/>
    <property type="evidence" value="ECO:0007669"/>
    <property type="project" value="InterPro"/>
</dbReference>
<evidence type="ECO:0000313" key="4">
    <source>
        <dbReference type="Proteomes" id="UP000676169"/>
    </source>
</evidence>
<dbReference type="InterPro" id="IPR050921">
    <property type="entry name" value="T4SS_GSP_E_ATPase"/>
</dbReference>
<sequence>MSQLRDIDEYLRITVENRGSDLHLSVGAPPAARIHGSMVPLEDFTLNAESTRSLIYSTLSEAQRSRLETDWELDYAIEIQGLGRFRGNVHFASGHLEAVFRHIPENIPELSSLGHSETIETLCNERRGLILVTGITGSGKTTTLASMVKRISETRSGVIITIEDPVEFMLPHRSCLIKQREIGKDTKNFSNALRQTLRQDPDVIVVSELRDLETIRIALTAAETGHLVLATLHTIDAPQTIDRLVDVFPADQQPQIISQLANVLEGVICQRLLPKADGSGRVLATEVMRVNYGLRSLIRDRKIEQIVGLLEIGRKEGMHTIDDSLDFLLKGGYISLEEALFQCRDRQRFMQYLPRETKVK</sequence>
<dbReference type="NCBIfam" id="TIGR01420">
    <property type="entry name" value="pilT_fam"/>
    <property type="match status" value="1"/>
</dbReference>
<dbReference type="PANTHER" id="PTHR30486:SF16">
    <property type="entry name" value="TWITCHING MOTILITY PROTEIN PILT"/>
    <property type="match status" value="1"/>
</dbReference>
<evidence type="ECO:0000256" key="1">
    <source>
        <dbReference type="ARBA" id="ARBA00006611"/>
    </source>
</evidence>
<name>A0A975G678_9BACT</name>
<keyword evidence="4" id="KW-1185">Reference proteome</keyword>
<comment type="similarity">
    <text evidence="1">Belongs to the GSP E family.</text>
</comment>
<dbReference type="InterPro" id="IPR001482">
    <property type="entry name" value="T2SS/T4SS_dom"/>
</dbReference>
<proteinExistence type="inferred from homology"/>
<organism evidence="3 4">
    <name type="scientific">Luteolibacter ambystomatis</name>
    <dbReference type="NCBI Taxonomy" id="2824561"/>
    <lineage>
        <taxon>Bacteria</taxon>
        <taxon>Pseudomonadati</taxon>
        <taxon>Verrucomicrobiota</taxon>
        <taxon>Verrucomicrobiia</taxon>
        <taxon>Verrucomicrobiales</taxon>
        <taxon>Verrucomicrobiaceae</taxon>
        <taxon>Luteolibacter</taxon>
    </lineage>
</organism>
<dbReference type="KEGG" id="lamb:KBB96_13270"/>
<dbReference type="RefSeq" id="WP_211629928.1">
    <property type="nucleotide sequence ID" value="NZ_CP073100.1"/>
</dbReference>
<accession>A0A975G678</accession>
<dbReference type="SUPFAM" id="SSF52540">
    <property type="entry name" value="P-loop containing nucleoside triphosphate hydrolases"/>
    <property type="match status" value="1"/>
</dbReference>
<dbReference type="InterPro" id="IPR027417">
    <property type="entry name" value="P-loop_NTPase"/>
</dbReference>
<dbReference type="CDD" id="cd01131">
    <property type="entry name" value="PilT"/>
    <property type="match status" value="1"/>
</dbReference>
<gene>
    <name evidence="3" type="ORF">KBB96_13270</name>
</gene>
<dbReference type="InterPro" id="IPR006321">
    <property type="entry name" value="PilT/PilU"/>
</dbReference>